<dbReference type="SUPFAM" id="SSF161111">
    <property type="entry name" value="Cation efflux protein transmembrane domain-like"/>
    <property type="match status" value="1"/>
</dbReference>
<reference evidence="7 8" key="1">
    <citation type="submission" date="2019-03" db="EMBL/GenBank/DDBJ databases">
        <title>Genomic Encyclopedia of Type Strains, Phase IV (KMG-IV): sequencing the most valuable type-strain genomes for metagenomic binning, comparative biology and taxonomic classification.</title>
        <authorList>
            <person name="Goeker M."/>
        </authorList>
    </citation>
    <scope>NUCLEOTIDE SEQUENCE [LARGE SCALE GENOMIC DNA]</scope>
    <source>
        <strain evidence="7 8">DSM 19345</strain>
    </source>
</reference>
<evidence type="ECO:0000256" key="2">
    <source>
        <dbReference type="ARBA" id="ARBA00022692"/>
    </source>
</evidence>
<dbReference type="AlphaFoldDB" id="A0A4V2UXZ5"/>
<proteinExistence type="predicted"/>
<feature type="transmembrane region" description="Helical" evidence="5">
    <location>
        <begin position="123"/>
        <end position="143"/>
    </location>
</feature>
<evidence type="ECO:0000259" key="6">
    <source>
        <dbReference type="Pfam" id="PF01545"/>
    </source>
</evidence>
<dbReference type="Pfam" id="PF01545">
    <property type="entry name" value="Cation_efflux"/>
    <property type="match status" value="1"/>
</dbReference>
<protein>
    <submittedName>
        <fullName evidence="7">Cation efflux family protein</fullName>
    </submittedName>
</protein>
<dbReference type="GO" id="GO:0016020">
    <property type="term" value="C:membrane"/>
    <property type="evidence" value="ECO:0007669"/>
    <property type="project" value="UniProtKB-SubCell"/>
</dbReference>
<keyword evidence="8" id="KW-1185">Reference proteome</keyword>
<dbReference type="InterPro" id="IPR027469">
    <property type="entry name" value="Cation_efflux_TMD_sf"/>
</dbReference>
<comment type="caution">
    <text evidence="7">The sequence shown here is derived from an EMBL/GenBank/DDBJ whole genome shotgun (WGS) entry which is preliminary data.</text>
</comment>
<name>A0A4V2UXZ5_9HYPH</name>
<feature type="transmembrane region" description="Helical" evidence="5">
    <location>
        <begin position="187"/>
        <end position="205"/>
    </location>
</feature>
<organism evidence="7 8">
    <name type="scientific">Tepidamorphus gemmatus</name>
    <dbReference type="NCBI Taxonomy" id="747076"/>
    <lineage>
        <taxon>Bacteria</taxon>
        <taxon>Pseudomonadati</taxon>
        <taxon>Pseudomonadota</taxon>
        <taxon>Alphaproteobacteria</taxon>
        <taxon>Hyphomicrobiales</taxon>
        <taxon>Tepidamorphaceae</taxon>
        <taxon>Tepidamorphus</taxon>
    </lineage>
</organism>
<comment type="subcellular location">
    <subcellularLocation>
        <location evidence="1">Membrane</location>
        <topology evidence="1">Multi-pass membrane protein</topology>
    </subcellularLocation>
</comment>
<dbReference type="Gene3D" id="1.20.1510.10">
    <property type="entry name" value="Cation efflux protein transmembrane domain"/>
    <property type="match status" value="1"/>
</dbReference>
<evidence type="ECO:0000256" key="4">
    <source>
        <dbReference type="ARBA" id="ARBA00023136"/>
    </source>
</evidence>
<accession>A0A4V2UXZ5</accession>
<evidence type="ECO:0000256" key="1">
    <source>
        <dbReference type="ARBA" id="ARBA00004141"/>
    </source>
</evidence>
<gene>
    <name evidence="7" type="ORF">EDC22_11350</name>
</gene>
<keyword evidence="3 5" id="KW-1133">Transmembrane helix</keyword>
<evidence type="ECO:0000313" key="8">
    <source>
        <dbReference type="Proteomes" id="UP000295678"/>
    </source>
</evidence>
<evidence type="ECO:0000256" key="3">
    <source>
        <dbReference type="ARBA" id="ARBA00022989"/>
    </source>
</evidence>
<keyword evidence="4 5" id="KW-0472">Membrane</keyword>
<feature type="transmembrane region" description="Helical" evidence="5">
    <location>
        <begin position="86"/>
        <end position="111"/>
    </location>
</feature>
<dbReference type="EMBL" id="SMAK01000013">
    <property type="protein sequence ID" value="TCT05428.1"/>
    <property type="molecule type" value="Genomic_DNA"/>
</dbReference>
<dbReference type="GO" id="GO:0008324">
    <property type="term" value="F:monoatomic cation transmembrane transporter activity"/>
    <property type="evidence" value="ECO:0007669"/>
    <property type="project" value="InterPro"/>
</dbReference>
<feature type="transmembrane region" description="Helical" evidence="5">
    <location>
        <begin position="164"/>
        <end position="181"/>
    </location>
</feature>
<feature type="transmembrane region" description="Helical" evidence="5">
    <location>
        <begin position="42"/>
        <end position="65"/>
    </location>
</feature>
<dbReference type="RefSeq" id="WP_165926947.1">
    <property type="nucleotide sequence ID" value="NZ_SMAK01000013.1"/>
</dbReference>
<evidence type="ECO:0000256" key="5">
    <source>
        <dbReference type="SAM" id="Phobius"/>
    </source>
</evidence>
<dbReference type="Proteomes" id="UP000295678">
    <property type="component" value="Unassembled WGS sequence"/>
</dbReference>
<evidence type="ECO:0000313" key="7">
    <source>
        <dbReference type="EMBL" id="TCT05428.1"/>
    </source>
</evidence>
<dbReference type="InterPro" id="IPR058533">
    <property type="entry name" value="Cation_efflux_TM"/>
</dbReference>
<sequence length="216" mass="23272">MTDQLDPLANEAVPAADAGDALLEPAGEAQAAALRFAGVASLVLAGFEALVGLMIGSVALLAIAIDSLRDAAQSGTVLLLGGRPRRLYRIAAVVVAVLAAFAFVFIVLIAFHTFGVGRVPNPWLMIAVALISFVVNVMTAWRLRVLRHTEDDVSWTWRQTRWDFAADLGVILAALAIVDFLHRWPDVAAGVIIAVLNLLGIVRLLRAMWRAEREVM</sequence>
<feature type="domain" description="Cation efflux protein transmembrane" evidence="6">
    <location>
        <begin position="37"/>
        <end position="206"/>
    </location>
</feature>
<keyword evidence="2 5" id="KW-0812">Transmembrane</keyword>